<dbReference type="Gene3D" id="2.30.130.40">
    <property type="entry name" value="LON domain-like"/>
    <property type="match status" value="1"/>
</dbReference>
<accession>A0A843X320</accession>
<dbReference type="PANTHER" id="PTHR23327:SF42">
    <property type="entry name" value="LON PEPTIDASE N-TERMINAL DOMAIN AND RING FINGER PROTEIN C14F5.10C"/>
    <property type="match status" value="1"/>
</dbReference>
<dbReference type="SUPFAM" id="SSF88697">
    <property type="entry name" value="PUA domain-like"/>
    <property type="match status" value="1"/>
</dbReference>
<name>A0A843X320_COLES</name>
<dbReference type="Pfam" id="PF02190">
    <property type="entry name" value="LON_substr_bdg"/>
    <property type="match status" value="1"/>
</dbReference>
<dbReference type="Proteomes" id="UP000652761">
    <property type="component" value="Unassembled WGS sequence"/>
</dbReference>
<dbReference type="AlphaFoldDB" id="A0A843X320"/>
<dbReference type="EMBL" id="NMUH01005891">
    <property type="protein sequence ID" value="MQM13938.1"/>
    <property type="molecule type" value="Genomic_DNA"/>
</dbReference>
<evidence type="ECO:0000313" key="2">
    <source>
        <dbReference type="EMBL" id="MQM13938.1"/>
    </source>
</evidence>
<comment type="caution">
    <text evidence="2">The sequence shown here is derived from an EMBL/GenBank/DDBJ whole genome shotgun (WGS) entry which is preliminary data.</text>
</comment>
<proteinExistence type="predicted"/>
<dbReference type="InterPro" id="IPR046336">
    <property type="entry name" value="Lon_prtase_N_sf"/>
</dbReference>
<dbReference type="Gene3D" id="1.20.58.1480">
    <property type="match status" value="1"/>
</dbReference>
<evidence type="ECO:0000313" key="3">
    <source>
        <dbReference type="Proteomes" id="UP000652761"/>
    </source>
</evidence>
<dbReference type="PANTHER" id="PTHR23327">
    <property type="entry name" value="RING FINGER PROTEIN 127"/>
    <property type="match status" value="1"/>
</dbReference>
<reference evidence="2" key="1">
    <citation type="submission" date="2017-07" db="EMBL/GenBank/DDBJ databases">
        <title>Taro Niue Genome Assembly and Annotation.</title>
        <authorList>
            <person name="Atibalentja N."/>
            <person name="Keating K."/>
            <person name="Fields C.J."/>
        </authorList>
    </citation>
    <scope>NUCLEOTIDE SEQUENCE</scope>
    <source>
        <strain evidence="2">Niue_2</strain>
        <tissue evidence="2">Leaf</tissue>
    </source>
</reference>
<dbReference type="GO" id="GO:0061630">
    <property type="term" value="F:ubiquitin protein ligase activity"/>
    <property type="evidence" value="ECO:0007669"/>
    <property type="project" value="TreeGrafter"/>
</dbReference>
<dbReference type="SMART" id="SM00464">
    <property type="entry name" value="LON"/>
    <property type="match status" value="1"/>
</dbReference>
<sequence>MDHGNKCPICRTVLFISPRTYPVSVTLKKIIQKSFPEEYDERRAEHQNLTNFGIDIMPLFVMDVVIPFQKLSLNIFEPRYRLMVRRIMEGNHRMGMVGVDSATGSIADLACEVEISECEPLPDGRFYLELEQRVREAAEHARGFIAGINEAAIGRRLRRELIQADAVPGPQDPERFSFWLANLINLRPSEKLDLLQLRDTHQRISRLLHQLGAEAQGCIIQ</sequence>
<dbReference type="OrthoDB" id="264917at2759"/>
<feature type="domain" description="Lon N-terminal" evidence="1">
    <location>
        <begin position="56"/>
        <end position="213"/>
    </location>
</feature>
<keyword evidence="3" id="KW-1185">Reference proteome</keyword>
<organism evidence="2 3">
    <name type="scientific">Colocasia esculenta</name>
    <name type="common">Wild taro</name>
    <name type="synonym">Arum esculentum</name>
    <dbReference type="NCBI Taxonomy" id="4460"/>
    <lineage>
        <taxon>Eukaryota</taxon>
        <taxon>Viridiplantae</taxon>
        <taxon>Streptophyta</taxon>
        <taxon>Embryophyta</taxon>
        <taxon>Tracheophyta</taxon>
        <taxon>Spermatophyta</taxon>
        <taxon>Magnoliopsida</taxon>
        <taxon>Liliopsida</taxon>
        <taxon>Araceae</taxon>
        <taxon>Aroideae</taxon>
        <taxon>Colocasieae</taxon>
        <taxon>Colocasia</taxon>
    </lineage>
</organism>
<dbReference type="InterPro" id="IPR015947">
    <property type="entry name" value="PUA-like_sf"/>
</dbReference>
<dbReference type="InterPro" id="IPR003111">
    <property type="entry name" value="Lon_prtase_N"/>
</dbReference>
<protein>
    <recommendedName>
        <fullName evidence="1">Lon N-terminal domain-containing protein</fullName>
    </recommendedName>
</protein>
<evidence type="ECO:0000259" key="1">
    <source>
        <dbReference type="SMART" id="SM00464"/>
    </source>
</evidence>
<gene>
    <name evidence="2" type="ORF">Taro_046865</name>
</gene>